<evidence type="ECO:0008006" key="3">
    <source>
        <dbReference type="Google" id="ProtNLM"/>
    </source>
</evidence>
<protein>
    <recommendedName>
        <fullName evidence="3">Sequence orphan</fullName>
    </recommendedName>
</protein>
<dbReference type="Proteomes" id="UP000504637">
    <property type="component" value="Unplaced"/>
</dbReference>
<gene>
    <name evidence="2" type="ORF">K489DRAFT_390975</name>
</gene>
<keyword evidence="1" id="KW-1185">Reference proteome</keyword>
<accession>A0A6J3LSV9</accession>
<evidence type="ECO:0000313" key="1">
    <source>
        <dbReference type="Proteomes" id="UP000504637"/>
    </source>
</evidence>
<dbReference type="GeneID" id="54364450"/>
<reference evidence="2" key="3">
    <citation type="submission" date="2025-08" db="UniProtKB">
        <authorList>
            <consortium name="RefSeq"/>
        </authorList>
    </citation>
    <scope>IDENTIFICATION</scope>
    <source>
        <strain evidence="2">CBS 342.82</strain>
    </source>
</reference>
<reference evidence="2" key="1">
    <citation type="submission" date="2020-01" db="EMBL/GenBank/DDBJ databases">
        <authorList>
            <consortium name="DOE Joint Genome Institute"/>
            <person name="Haridas S."/>
            <person name="Albert R."/>
            <person name="Binder M."/>
            <person name="Bloem J."/>
            <person name="Labutti K."/>
            <person name="Salamov A."/>
            <person name="Andreopoulos B."/>
            <person name="Baker S.E."/>
            <person name="Barry K."/>
            <person name="Bills G."/>
            <person name="Bluhm B.H."/>
            <person name="Cannon C."/>
            <person name="Castanera R."/>
            <person name="Culley D.E."/>
            <person name="Daum C."/>
            <person name="Ezra D."/>
            <person name="Gonzalez J.B."/>
            <person name="Henrissat B."/>
            <person name="Kuo A."/>
            <person name="Liang C."/>
            <person name="Lipzen A."/>
            <person name="Lutzoni F."/>
            <person name="Magnuson J."/>
            <person name="Mondo S."/>
            <person name="Nolan M."/>
            <person name="Ohm R."/>
            <person name="Pangilinan J."/>
            <person name="Park H.-J."/>
            <person name="Ramirez L."/>
            <person name="Alfaro M."/>
            <person name="Sun H."/>
            <person name="Tritt A."/>
            <person name="Yoshinaga Y."/>
            <person name="Zwiers L.-H."/>
            <person name="Turgeon B.G."/>
            <person name="Goodwin S.B."/>
            <person name="Spatafora J.W."/>
            <person name="Crous P.W."/>
            <person name="Grigoriev I.V."/>
        </authorList>
    </citation>
    <scope>NUCLEOTIDE SEQUENCE</scope>
    <source>
        <strain evidence="2">CBS 342.82</strain>
    </source>
</reference>
<sequence>MKNLGQRVAVDAMSAATAGGLVAPIVSMIDKAIIENASGKRALMASIRSSLKTMLLRPHTYILSKPFALIFMVYGGTYLTANTLDTFQSTVTHPDRASTVTHGPSKFLATSTANLTLTMIKDSQFTKMFGTATSARPVPPLSYALFAFRDCMTVYASFNLPPLIAPALPLNAAAESYISRASAAQFLAPAAVQLISTPCHLYGLDLYNRPGEGKVSVADRLRKVGADWGKSSLARMCRIVPAFGFGGVVNTSMRKRMMTGLE</sequence>
<organism evidence="2">
    <name type="scientific">Dissoconium aciculare CBS 342.82</name>
    <dbReference type="NCBI Taxonomy" id="1314786"/>
    <lineage>
        <taxon>Eukaryota</taxon>
        <taxon>Fungi</taxon>
        <taxon>Dikarya</taxon>
        <taxon>Ascomycota</taxon>
        <taxon>Pezizomycotina</taxon>
        <taxon>Dothideomycetes</taxon>
        <taxon>Dothideomycetidae</taxon>
        <taxon>Mycosphaerellales</taxon>
        <taxon>Dissoconiaceae</taxon>
        <taxon>Dissoconium</taxon>
    </lineage>
</organism>
<dbReference type="PANTHER" id="PTHR37845">
    <property type="entry name" value="SEQUENCE ORPHAN"/>
    <property type="match status" value="1"/>
</dbReference>
<dbReference type="OrthoDB" id="275936at2759"/>
<dbReference type="RefSeq" id="XP_033455897.1">
    <property type="nucleotide sequence ID" value="XM_033606650.1"/>
</dbReference>
<proteinExistence type="predicted"/>
<dbReference type="InterPro" id="IPR038781">
    <property type="entry name" value="C365.16-ike"/>
</dbReference>
<dbReference type="AlphaFoldDB" id="A0A6J3LSV9"/>
<dbReference type="PANTHER" id="PTHR37845:SF1">
    <property type="entry name" value="SEQUENCE ORPHAN"/>
    <property type="match status" value="1"/>
</dbReference>
<evidence type="ECO:0000313" key="2">
    <source>
        <dbReference type="RefSeq" id="XP_033455897.1"/>
    </source>
</evidence>
<dbReference type="GO" id="GO:0005739">
    <property type="term" value="C:mitochondrion"/>
    <property type="evidence" value="ECO:0007669"/>
    <property type="project" value="TreeGrafter"/>
</dbReference>
<reference evidence="2" key="2">
    <citation type="submission" date="2020-04" db="EMBL/GenBank/DDBJ databases">
        <authorList>
            <consortium name="NCBI Genome Project"/>
        </authorList>
    </citation>
    <scope>NUCLEOTIDE SEQUENCE</scope>
    <source>
        <strain evidence="2">CBS 342.82</strain>
    </source>
</reference>
<name>A0A6J3LSV9_9PEZI</name>